<protein>
    <submittedName>
        <fullName evidence="1">Uncharacterized protein</fullName>
    </submittedName>
</protein>
<feature type="non-terminal residue" evidence="1">
    <location>
        <position position="72"/>
    </location>
</feature>
<dbReference type="EMBL" id="HACG01002232">
    <property type="protein sequence ID" value="CEK49097.1"/>
    <property type="molecule type" value="Transcribed_RNA"/>
</dbReference>
<feature type="non-terminal residue" evidence="1">
    <location>
        <position position="1"/>
    </location>
</feature>
<sequence length="72" mass="8453">TNDDTNDNVNDDVNDDTNEDKMWEKIKLNMKRRDICYDRMNNINQVTITLGIFLFFSLGCRSGHFTESPLCF</sequence>
<evidence type="ECO:0000313" key="1">
    <source>
        <dbReference type="EMBL" id="CEK49097.1"/>
    </source>
</evidence>
<organism evidence="1">
    <name type="scientific">Arion vulgaris</name>
    <dbReference type="NCBI Taxonomy" id="1028688"/>
    <lineage>
        <taxon>Eukaryota</taxon>
        <taxon>Metazoa</taxon>
        <taxon>Spiralia</taxon>
        <taxon>Lophotrochozoa</taxon>
        <taxon>Mollusca</taxon>
        <taxon>Gastropoda</taxon>
        <taxon>Heterobranchia</taxon>
        <taxon>Euthyneura</taxon>
        <taxon>Panpulmonata</taxon>
        <taxon>Eupulmonata</taxon>
        <taxon>Stylommatophora</taxon>
        <taxon>Helicina</taxon>
        <taxon>Arionoidea</taxon>
        <taxon>Arionidae</taxon>
        <taxon>Arion</taxon>
    </lineage>
</organism>
<gene>
    <name evidence="1" type="primary">ORF6396</name>
</gene>
<reference evidence="1" key="1">
    <citation type="submission" date="2014-12" db="EMBL/GenBank/DDBJ databases">
        <title>Insight into the proteome of Arion vulgaris.</title>
        <authorList>
            <person name="Aradska J."/>
            <person name="Bulat T."/>
            <person name="Smidak R."/>
            <person name="Sarate P."/>
            <person name="Gangsoo J."/>
            <person name="Sialana F."/>
            <person name="Bilban M."/>
            <person name="Lubec G."/>
        </authorList>
    </citation>
    <scope>NUCLEOTIDE SEQUENCE</scope>
    <source>
        <tissue evidence="1">Skin</tissue>
    </source>
</reference>
<name>A0A0B6XYE8_9EUPU</name>
<dbReference type="AlphaFoldDB" id="A0A0B6XYE8"/>
<proteinExistence type="predicted"/>
<accession>A0A0B6XYE8</accession>